<keyword evidence="1" id="KW-0732">Signal</keyword>
<organism evidence="3 4">
    <name type="scientific">Gymnopilus junonius</name>
    <name type="common">Spectacular rustgill mushroom</name>
    <name type="synonym">Gymnopilus spectabilis subsp. junonius</name>
    <dbReference type="NCBI Taxonomy" id="109634"/>
    <lineage>
        <taxon>Eukaryota</taxon>
        <taxon>Fungi</taxon>
        <taxon>Dikarya</taxon>
        <taxon>Basidiomycota</taxon>
        <taxon>Agaricomycotina</taxon>
        <taxon>Agaricomycetes</taxon>
        <taxon>Agaricomycetidae</taxon>
        <taxon>Agaricales</taxon>
        <taxon>Agaricineae</taxon>
        <taxon>Hymenogastraceae</taxon>
        <taxon>Gymnopilus</taxon>
    </lineage>
</organism>
<feature type="chain" id="PRO_5040307422" description="AB hydrolase-1 domain-containing protein" evidence="1">
    <location>
        <begin position="20"/>
        <end position="307"/>
    </location>
</feature>
<name>A0A9P5NR96_GYMJU</name>
<evidence type="ECO:0000259" key="2">
    <source>
        <dbReference type="Pfam" id="PF00561"/>
    </source>
</evidence>
<reference evidence="3" key="1">
    <citation type="submission" date="2020-11" db="EMBL/GenBank/DDBJ databases">
        <authorList>
            <consortium name="DOE Joint Genome Institute"/>
            <person name="Ahrendt S."/>
            <person name="Riley R."/>
            <person name="Andreopoulos W."/>
            <person name="LaButti K."/>
            <person name="Pangilinan J."/>
            <person name="Ruiz-duenas F.J."/>
            <person name="Barrasa J.M."/>
            <person name="Sanchez-Garcia M."/>
            <person name="Camarero S."/>
            <person name="Miyauchi S."/>
            <person name="Serrano A."/>
            <person name="Linde D."/>
            <person name="Babiker R."/>
            <person name="Drula E."/>
            <person name="Ayuso-Fernandez I."/>
            <person name="Pacheco R."/>
            <person name="Padilla G."/>
            <person name="Ferreira P."/>
            <person name="Barriuso J."/>
            <person name="Kellner H."/>
            <person name="Castanera R."/>
            <person name="Alfaro M."/>
            <person name="Ramirez L."/>
            <person name="Pisabarro A.G."/>
            <person name="Kuo A."/>
            <person name="Tritt A."/>
            <person name="Lipzen A."/>
            <person name="He G."/>
            <person name="Yan M."/>
            <person name="Ng V."/>
            <person name="Cullen D."/>
            <person name="Martin F."/>
            <person name="Rosso M.-N."/>
            <person name="Henrissat B."/>
            <person name="Hibbett D."/>
            <person name="Martinez A.T."/>
            <person name="Grigoriev I.V."/>
        </authorList>
    </citation>
    <scope>NUCLEOTIDE SEQUENCE</scope>
    <source>
        <strain evidence="3">AH 44721</strain>
    </source>
</reference>
<dbReference type="OrthoDB" id="1743579at2759"/>
<sequence>MRLIFPFAIATTAFTLTYGYGPHPRCQQATIPVKITAQPRVITLPPPKNQSELTGLITNMTSLRSNFTTNVVHGQRNLTATYDIWTFLCLPSNNNASIVEFAIHGITLDHTYWNFGGEGSPHNYANVALNAGHAVFLFDRLGAGKSSKPDGIEALQEDTKIEVAVELVKYIRKGRTGHHFQQIIGIGHSYGSLLLNGIAVKYGNLLNATILTGFTPFTGSINTAVASFGLKIAAEQNPSKFGSLSHSYLTISNEQAPFYYFPYFDPNILRLATKTKDTTALGQLLSLNTKVATNYTNPVFIVTGAEA</sequence>
<dbReference type="Proteomes" id="UP000724874">
    <property type="component" value="Unassembled WGS sequence"/>
</dbReference>
<dbReference type="AlphaFoldDB" id="A0A9P5NR96"/>
<evidence type="ECO:0000313" key="3">
    <source>
        <dbReference type="EMBL" id="KAF8901331.1"/>
    </source>
</evidence>
<dbReference type="InterPro" id="IPR029058">
    <property type="entry name" value="AB_hydrolase_fold"/>
</dbReference>
<dbReference type="InterPro" id="IPR000073">
    <property type="entry name" value="AB_hydrolase_1"/>
</dbReference>
<dbReference type="EMBL" id="JADNYJ010000042">
    <property type="protein sequence ID" value="KAF8901331.1"/>
    <property type="molecule type" value="Genomic_DNA"/>
</dbReference>
<accession>A0A9P5NR96</accession>
<keyword evidence="4" id="KW-1185">Reference proteome</keyword>
<proteinExistence type="predicted"/>
<gene>
    <name evidence="3" type="ORF">CPB84DRAFT_1962043</name>
</gene>
<comment type="caution">
    <text evidence="3">The sequence shown here is derived from an EMBL/GenBank/DDBJ whole genome shotgun (WGS) entry which is preliminary data.</text>
</comment>
<evidence type="ECO:0000256" key="1">
    <source>
        <dbReference type="SAM" id="SignalP"/>
    </source>
</evidence>
<feature type="domain" description="AB hydrolase-1" evidence="2">
    <location>
        <begin position="116"/>
        <end position="214"/>
    </location>
</feature>
<feature type="signal peptide" evidence="1">
    <location>
        <begin position="1"/>
        <end position="19"/>
    </location>
</feature>
<evidence type="ECO:0000313" key="4">
    <source>
        <dbReference type="Proteomes" id="UP000724874"/>
    </source>
</evidence>
<dbReference type="Pfam" id="PF00561">
    <property type="entry name" value="Abhydrolase_1"/>
    <property type="match status" value="1"/>
</dbReference>
<dbReference type="Gene3D" id="3.40.50.1820">
    <property type="entry name" value="alpha/beta hydrolase"/>
    <property type="match status" value="1"/>
</dbReference>
<protein>
    <recommendedName>
        <fullName evidence="2">AB hydrolase-1 domain-containing protein</fullName>
    </recommendedName>
</protein>
<dbReference type="SUPFAM" id="SSF53474">
    <property type="entry name" value="alpha/beta-Hydrolases"/>
    <property type="match status" value="1"/>
</dbReference>